<reference evidence="1 2" key="1">
    <citation type="submission" date="2020-08" db="EMBL/GenBank/DDBJ databases">
        <authorList>
            <person name="Koutsovoulos G."/>
            <person name="Danchin GJ E."/>
        </authorList>
    </citation>
    <scope>NUCLEOTIDE SEQUENCE [LARGE SCALE GENOMIC DNA]</scope>
</reference>
<gene>
    <name evidence="1" type="ORF">MENT_LOCUS61046</name>
</gene>
<dbReference type="Proteomes" id="UP000580250">
    <property type="component" value="Unassembled WGS sequence"/>
</dbReference>
<comment type="caution">
    <text evidence="1">The sequence shown here is derived from an EMBL/GenBank/DDBJ whole genome shotgun (WGS) entry which is preliminary data.</text>
</comment>
<sequence>MDNTDKGHLRECLNSDVLIDIFSFLERSVLVKNFEPVNSYFLNISKQVKNVHIIKKVNEFIYELVNRDEETKKTPFSTRKKTIFTFNSSNGSLAEHFRLTSWHIRANYGERYRRYVMSMMRHSLELFQNCDIYICPQNNNLTNKRTETEEQEFIDYLNILESVCPKHVVFLNLSDGQFTKKLLNNQVVLNCQHLYIDDDFRHNKYIRDNIERFSNLPSMNLASMKLSSMPFVNGPSCGAETEIAR</sequence>
<evidence type="ECO:0000313" key="2">
    <source>
        <dbReference type="Proteomes" id="UP000580250"/>
    </source>
</evidence>
<organism evidence="1 2">
    <name type="scientific">Meloidogyne enterolobii</name>
    <name type="common">Root-knot nematode worm</name>
    <name type="synonym">Meloidogyne mayaguensis</name>
    <dbReference type="NCBI Taxonomy" id="390850"/>
    <lineage>
        <taxon>Eukaryota</taxon>
        <taxon>Metazoa</taxon>
        <taxon>Ecdysozoa</taxon>
        <taxon>Nematoda</taxon>
        <taxon>Chromadorea</taxon>
        <taxon>Rhabditida</taxon>
        <taxon>Tylenchina</taxon>
        <taxon>Tylenchomorpha</taxon>
        <taxon>Tylenchoidea</taxon>
        <taxon>Meloidogynidae</taxon>
        <taxon>Meloidogyninae</taxon>
        <taxon>Meloidogyne</taxon>
    </lineage>
</organism>
<evidence type="ECO:0000313" key="1">
    <source>
        <dbReference type="EMBL" id="CAD2207134.1"/>
    </source>
</evidence>
<dbReference type="AlphaFoldDB" id="A0A6V7Y6H3"/>
<dbReference type="EMBL" id="CAJEWN010003277">
    <property type="protein sequence ID" value="CAD2207134.1"/>
    <property type="molecule type" value="Genomic_DNA"/>
</dbReference>
<protein>
    <submittedName>
        <fullName evidence="1">Uncharacterized protein</fullName>
    </submittedName>
</protein>
<proteinExistence type="predicted"/>
<accession>A0A6V7Y6H3</accession>
<name>A0A6V7Y6H3_MELEN</name>